<feature type="chain" id="PRO_5047187590" evidence="2">
    <location>
        <begin position="20"/>
        <end position="203"/>
    </location>
</feature>
<comment type="caution">
    <text evidence="4">The sequence shown here is derived from an EMBL/GenBank/DDBJ whole genome shotgun (WGS) entry which is preliminary data.</text>
</comment>
<sequence length="203" mass="22169">MKKLMLTALAVVSFVVANAQETNNASEGFSKGDIFISGAVSYGSEKTGDTKENTLTLTPRIGYFANENFVVGLRAGYISQSLENTFFEDVFLEELDINSFEIGGFGRYYTTPVNKFSFFGELAVSYISIDTDFDTGDFKTDGFGIGFSPGLSYFLNPNIAIEAAWGALSYVTVEPDFDGAESTDTFEIGLDLDDITLGLVYKF</sequence>
<keyword evidence="5" id="KW-1185">Reference proteome</keyword>
<name>A0ABW5ATV0_9FLAO</name>
<dbReference type="SUPFAM" id="SSF56925">
    <property type="entry name" value="OMPA-like"/>
    <property type="match status" value="1"/>
</dbReference>
<dbReference type="EMBL" id="JBHUHY010000002">
    <property type="protein sequence ID" value="MFD2185284.1"/>
    <property type="molecule type" value="Genomic_DNA"/>
</dbReference>
<evidence type="ECO:0000259" key="3">
    <source>
        <dbReference type="Pfam" id="PF13505"/>
    </source>
</evidence>
<feature type="signal peptide" evidence="2">
    <location>
        <begin position="1"/>
        <end position="19"/>
    </location>
</feature>
<dbReference type="Proteomes" id="UP001597344">
    <property type="component" value="Unassembled WGS sequence"/>
</dbReference>
<evidence type="ECO:0000256" key="1">
    <source>
        <dbReference type="ARBA" id="ARBA00022729"/>
    </source>
</evidence>
<reference evidence="5" key="1">
    <citation type="journal article" date="2019" name="Int. J. Syst. Evol. Microbiol.">
        <title>The Global Catalogue of Microorganisms (GCM) 10K type strain sequencing project: providing services to taxonomists for standard genome sequencing and annotation.</title>
        <authorList>
            <consortium name="The Broad Institute Genomics Platform"/>
            <consortium name="The Broad Institute Genome Sequencing Center for Infectious Disease"/>
            <person name="Wu L."/>
            <person name="Ma J."/>
        </authorList>
    </citation>
    <scope>NUCLEOTIDE SEQUENCE [LARGE SCALE GENOMIC DNA]</scope>
    <source>
        <strain evidence="5">DT92</strain>
    </source>
</reference>
<dbReference type="Pfam" id="PF13505">
    <property type="entry name" value="OMP_b-brl"/>
    <property type="match status" value="1"/>
</dbReference>
<evidence type="ECO:0000256" key="2">
    <source>
        <dbReference type="SAM" id="SignalP"/>
    </source>
</evidence>
<evidence type="ECO:0000313" key="4">
    <source>
        <dbReference type="EMBL" id="MFD2185284.1"/>
    </source>
</evidence>
<feature type="domain" description="Outer membrane protein beta-barrel" evidence="3">
    <location>
        <begin position="8"/>
        <end position="203"/>
    </location>
</feature>
<keyword evidence="1 2" id="KW-0732">Signal</keyword>
<dbReference type="Gene3D" id="2.40.160.20">
    <property type="match status" value="1"/>
</dbReference>
<protein>
    <submittedName>
        <fullName evidence="4">Outer membrane beta-barrel protein</fullName>
    </submittedName>
</protein>
<dbReference type="InterPro" id="IPR027385">
    <property type="entry name" value="Beta-barrel_OMP"/>
</dbReference>
<dbReference type="InterPro" id="IPR011250">
    <property type="entry name" value="OMP/PagP_B-barrel"/>
</dbReference>
<dbReference type="RefSeq" id="WP_378318248.1">
    <property type="nucleotide sequence ID" value="NZ_JBHUHY010000002.1"/>
</dbReference>
<accession>A0ABW5ATV0</accession>
<evidence type="ECO:0000313" key="5">
    <source>
        <dbReference type="Proteomes" id="UP001597344"/>
    </source>
</evidence>
<proteinExistence type="predicted"/>
<organism evidence="4 5">
    <name type="scientific">Aquimarina celericrescens</name>
    <dbReference type="NCBI Taxonomy" id="1964542"/>
    <lineage>
        <taxon>Bacteria</taxon>
        <taxon>Pseudomonadati</taxon>
        <taxon>Bacteroidota</taxon>
        <taxon>Flavobacteriia</taxon>
        <taxon>Flavobacteriales</taxon>
        <taxon>Flavobacteriaceae</taxon>
        <taxon>Aquimarina</taxon>
    </lineage>
</organism>
<gene>
    <name evidence="4" type="ORF">ACFSJT_00650</name>
</gene>